<comment type="caution">
    <text evidence="1">The sequence shown here is derived from an EMBL/GenBank/DDBJ whole genome shotgun (WGS) entry which is preliminary data.</text>
</comment>
<protein>
    <submittedName>
        <fullName evidence="1">Uncharacterized protein</fullName>
    </submittedName>
</protein>
<dbReference type="HOGENOM" id="CLU_3343904_0_0_9"/>
<organism evidence="1 2">
    <name type="scientific">Faecalibacterium prausnitzii M21/2</name>
    <dbReference type="NCBI Taxonomy" id="411485"/>
    <lineage>
        <taxon>Bacteria</taxon>
        <taxon>Bacillati</taxon>
        <taxon>Bacillota</taxon>
        <taxon>Clostridia</taxon>
        <taxon>Eubacteriales</taxon>
        <taxon>Oscillospiraceae</taxon>
        <taxon>Faecalibacterium</taxon>
    </lineage>
</organism>
<gene>
    <name evidence="1" type="ORF">FAEPRAM212_01140</name>
</gene>
<sequence>MMKEKCGCLEKTVLAENGFPLAVPSVHFGPWAGLVSC</sequence>
<dbReference type="Proteomes" id="UP000005945">
    <property type="component" value="Unassembled WGS sequence"/>
</dbReference>
<reference evidence="1 2" key="2">
    <citation type="submission" date="2007-09" db="EMBL/GenBank/DDBJ databases">
        <authorList>
            <person name="Fulton L."/>
            <person name="Clifton S."/>
            <person name="Fulton B."/>
            <person name="Xu J."/>
            <person name="Minx P."/>
            <person name="Pepin K.H."/>
            <person name="Johnson M."/>
            <person name="Thiruvilangam P."/>
            <person name="Bhonagiri V."/>
            <person name="Nash W.E."/>
            <person name="Mardis E.R."/>
            <person name="Wilson R.K."/>
        </authorList>
    </citation>
    <scope>NUCLEOTIDE SEQUENCE [LARGE SCALE GENOMIC DNA]</scope>
    <source>
        <strain evidence="1 2">M21/2</strain>
    </source>
</reference>
<reference evidence="1 2" key="1">
    <citation type="submission" date="2007-09" db="EMBL/GenBank/DDBJ databases">
        <title>Draft genome sequence of Faecalibacterium prausnitzii M21/2.</title>
        <authorList>
            <person name="Sudarsanam P."/>
            <person name="Ley R."/>
            <person name="Guruge J."/>
            <person name="Turnbaugh P.J."/>
            <person name="Mahowald M."/>
            <person name="Liep D."/>
            <person name="Gordon J."/>
        </authorList>
    </citation>
    <scope>NUCLEOTIDE SEQUENCE [LARGE SCALE GENOMIC DNA]</scope>
    <source>
        <strain evidence="1 2">M21/2</strain>
    </source>
</reference>
<accession>A8S9U0</accession>
<dbReference type="EMBL" id="ABED02000023">
    <property type="protein sequence ID" value="EDP22106.1"/>
    <property type="molecule type" value="Genomic_DNA"/>
</dbReference>
<proteinExistence type="predicted"/>
<evidence type="ECO:0000313" key="1">
    <source>
        <dbReference type="EMBL" id="EDP22106.1"/>
    </source>
</evidence>
<evidence type="ECO:0000313" key="2">
    <source>
        <dbReference type="Proteomes" id="UP000005945"/>
    </source>
</evidence>
<dbReference type="AlphaFoldDB" id="A8S9U0"/>
<name>A8S9U0_9FIRM</name>